<dbReference type="EMBL" id="LGRX02026422">
    <property type="protein sequence ID" value="KAK3250899.1"/>
    <property type="molecule type" value="Genomic_DNA"/>
</dbReference>
<reference evidence="1 2" key="1">
    <citation type="journal article" date="2015" name="Genome Biol. Evol.">
        <title>Comparative Genomics of a Bacterivorous Green Alga Reveals Evolutionary Causalities and Consequences of Phago-Mixotrophic Mode of Nutrition.</title>
        <authorList>
            <person name="Burns J.A."/>
            <person name="Paasch A."/>
            <person name="Narechania A."/>
            <person name="Kim E."/>
        </authorList>
    </citation>
    <scope>NUCLEOTIDE SEQUENCE [LARGE SCALE GENOMIC DNA]</scope>
    <source>
        <strain evidence="1 2">PLY_AMNH</strain>
    </source>
</reference>
<accession>A0AAE0F470</accession>
<name>A0AAE0F470_9CHLO</name>
<comment type="caution">
    <text evidence="1">The sequence shown here is derived from an EMBL/GenBank/DDBJ whole genome shotgun (WGS) entry which is preliminary data.</text>
</comment>
<organism evidence="1 2">
    <name type="scientific">Cymbomonas tetramitiformis</name>
    <dbReference type="NCBI Taxonomy" id="36881"/>
    <lineage>
        <taxon>Eukaryota</taxon>
        <taxon>Viridiplantae</taxon>
        <taxon>Chlorophyta</taxon>
        <taxon>Pyramimonadophyceae</taxon>
        <taxon>Pyramimonadales</taxon>
        <taxon>Pyramimonadaceae</taxon>
        <taxon>Cymbomonas</taxon>
    </lineage>
</organism>
<keyword evidence="2" id="KW-1185">Reference proteome</keyword>
<evidence type="ECO:0008006" key="3">
    <source>
        <dbReference type="Google" id="ProtNLM"/>
    </source>
</evidence>
<sequence length="737" mass="83402">MSEAFQFTSPGKQVAEVYEDISDAEDFGNNESTAKTKQRRTHSEVPYVITLEDEDIRRRLPPKRIFKNLVTVCRARGLQYPKYETVRGYVQNNRANILEFQEINTHGDYMAVCESANLLTIPSTDLTAAGTLCMFEGCILTAAGGFVAVDYYVANSQNILPPIPVQAAETLEELQKWNKARWNEDASVYEQILQVHFSSILACESAEFFVHNLETLLVSLGWSTYAKRFYKGKLNLRSLHTNYSAFVHDYTVAQKRKRWCVLYTTWGKLLALSKSLHRSRDDTYKTNWQGFPLECVGSSQLDKRFKLGLFAIKSHEDAFASEIVDFLAIHAIYHGFQKLWEPRYHTLDHSHAFYNANASLPGTITNVLGHLQPENTPATLDPSKIVQGTCWSHCKMKLNEKASLFTDANNVHGFSKGVLAIHEITIKAVRDEAFSLFMTAYEGTEEYICHWFRETWWGKWSGWVLGTMPNGTPATQNGPEGANRWVKDELTLRKQLQLDDFHCSALKYMHEETIYDAEHPPPAPGVPNHITWKEALLKVEKNIMELSVKTTTLVGYEGEACYIVPSFKTFERVFGETLIAKQKQLAPQIATFCALIRDPEHPPAVITNFKDFVRTYHSFVILRPLEENSVSQYVHFSCNCAVYAESLVCPCSLALSLFKGKCKAPLEKQLELIGRLPQLGRPPKPASALKRQHPIGNVAAKLKRQASKRVREDQNVDCEASVLFPGGRRAPPSASKD</sequence>
<dbReference type="Proteomes" id="UP001190700">
    <property type="component" value="Unassembled WGS sequence"/>
</dbReference>
<protein>
    <recommendedName>
        <fullName evidence="3">SWIM-type domain-containing protein</fullName>
    </recommendedName>
</protein>
<evidence type="ECO:0000313" key="1">
    <source>
        <dbReference type="EMBL" id="KAK3250899.1"/>
    </source>
</evidence>
<gene>
    <name evidence="1" type="ORF">CYMTET_39733</name>
</gene>
<proteinExistence type="predicted"/>
<evidence type="ECO:0000313" key="2">
    <source>
        <dbReference type="Proteomes" id="UP001190700"/>
    </source>
</evidence>
<dbReference type="AlphaFoldDB" id="A0AAE0F470"/>